<feature type="region of interest" description="Disordered" evidence="1">
    <location>
        <begin position="1"/>
        <end position="23"/>
    </location>
</feature>
<keyword evidence="3" id="KW-1185">Reference proteome</keyword>
<organism evidence="2 3">
    <name type="scientific">Zopfia rhizophila CBS 207.26</name>
    <dbReference type="NCBI Taxonomy" id="1314779"/>
    <lineage>
        <taxon>Eukaryota</taxon>
        <taxon>Fungi</taxon>
        <taxon>Dikarya</taxon>
        <taxon>Ascomycota</taxon>
        <taxon>Pezizomycotina</taxon>
        <taxon>Dothideomycetes</taxon>
        <taxon>Dothideomycetes incertae sedis</taxon>
        <taxon>Zopfiaceae</taxon>
        <taxon>Zopfia</taxon>
    </lineage>
</organism>
<dbReference type="AlphaFoldDB" id="A0A6A6EXN0"/>
<evidence type="ECO:0000313" key="3">
    <source>
        <dbReference type="Proteomes" id="UP000800200"/>
    </source>
</evidence>
<gene>
    <name evidence="2" type="ORF">K469DRAFT_681861</name>
</gene>
<protein>
    <submittedName>
        <fullName evidence="2">Uncharacterized protein</fullName>
    </submittedName>
</protein>
<proteinExistence type="predicted"/>
<accession>A0A6A6EXN0</accession>
<evidence type="ECO:0000313" key="2">
    <source>
        <dbReference type="EMBL" id="KAF2195559.1"/>
    </source>
</evidence>
<dbReference type="Proteomes" id="UP000800200">
    <property type="component" value="Unassembled WGS sequence"/>
</dbReference>
<sequence>MDTFKQRSQLDAEGNNAPEAPRSTARFLKGRTYSNHRYYKRLSPGARLSYIQLVDARQMASSSKGSKTQILQPYEALSYHWGTGDAEHPIWVQDAFTGQTMRQFQDVVSLKMKRLYVGSNLYKAFKSLRRKDAVVYL</sequence>
<dbReference type="EMBL" id="ML994610">
    <property type="protein sequence ID" value="KAF2195559.1"/>
    <property type="molecule type" value="Genomic_DNA"/>
</dbReference>
<evidence type="ECO:0000256" key="1">
    <source>
        <dbReference type="SAM" id="MobiDB-lite"/>
    </source>
</evidence>
<feature type="compositionally biased region" description="Basic and acidic residues" evidence="1">
    <location>
        <begin position="1"/>
        <end position="10"/>
    </location>
</feature>
<reference evidence="2" key="1">
    <citation type="journal article" date="2020" name="Stud. Mycol.">
        <title>101 Dothideomycetes genomes: a test case for predicting lifestyles and emergence of pathogens.</title>
        <authorList>
            <person name="Haridas S."/>
            <person name="Albert R."/>
            <person name="Binder M."/>
            <person name="Bloem J."/>
            <person name="Labutti K."/>
            <person name="Salamov A."/>
            <person name="Andreopoulos B."/>
            <person name="Baker S."/>
            <person name="Barry K."/>
            <person name="Bills G."/>
            <person name="Bluhm B."/>
            <person name="Cannon C."/>
            <person name="Castanera R."/>
            <person name="Culley D."/>
            <person name="Daum C."/>
            <person name="Ezra D."/>
            <person name="Gonzalez J."/>
            <person name="Henrissat B."/>
            <person name="Kuo A."/>
            <person name="Liang C."/>
            <person name="Lipzen A."/>
            <person name="Lutzoni F."/>
            <person name="Magnuson J."/>
            <person name="Mondo S."/>
            <person name="Nolan M."/>
            <person name="Ohm R."/>
            <person name="Pangilinan J."/>
            <person name="Park H.-J."/>
            <person name="Ramirez L."/>
            <person name="Alfaro M."/>
            <person name="Sun H."/>
            <person name="Tritt A."/>
            <person name="Yoshinaga Y."/>
            <person name="Zwiers L.-H."/>
            <person name="Turgeon B."/>
            <person name="Goodwin S."/>
            <person name="Spatafora J."/>
            <person name="Crous P."/>
            <person name="Grigoriev I."/>
        </authorList>
    </citation>
    <scope>NUCLEOTIDE SEQUENCE</scope>
    <source>
        <strain evidence="2">CBS 207.26</strain>
    </source>
</reference>
<name>A0A6A6EXN0_9PEZI</name>